<dbReference type="InterPro" id="IPR008571">
    <property type="entry name" value="HerA-like"/>
</dbReference>
<evidence type="ECO:0000313" key="3">
    <source>
        <dbReference type="Proteomes" id="UP000439522"/>
    </source>
</evidence>
<comment type="caution">
    <text evidence="2">The sequence shown here is derived from an EMBL/GenBank/DDBJ whole genome shotgun (WGS) entry which is preliminary data.</text>
</comment>
<dbReference type="PANTHER" id="PTHR42957:SF1">
    <property type="entry name" value="HELICASE MJ1565-RELATED"/>
    <property type="match status" value="1"/>
</dbReference>
<dbReference type="PANTHER" id="PTHR42957">
    <property type="entry name" value="HELICASE MJ1565-RELATED"/>
    <property type="match status" value="1"/>
</dbReference>
<name>A0A6I4TCF6_9SPHN</name>
<dbReference type="EMBL" id="WTZA01000001">
    <property type="protein sequence ID" value="MXO75229.1"/>
    <property type="molecule type" value="Genomic_DNA"/>
</dbReference>
<dbReference type="InterPro" id="IPR002789">
    <property type="entry name" value="HerA_central"/>
</dbReference>
<organism evidence="2 3">
    <name type="scientific">Tsuneonella aeria</name>
    <dbReference type="NCBI Taxonomy" id="1837929"/>
    <lineage>
        <taxon>Bacteria</taxon>
        <taxon>Pseudomonadati</taxon>
        <taxon>Pseudomonadota</taxon>
        <taxon>Alphaproteobacteria</taxon>
        <taxon>Sphingomonadales</taxon>
        <taxon>Erythrobacteraceae</taxon>
        <taxon>Tsuneonella</taxon>
    </lineage>
</organism>
<sequence length="533" mass="57478">MNGSDQNLGHVLGTSGSVVTCAIDAQRLRAERAAGDADAHNRSIGGIVRIDAHGTPVFASLVAMRGGDESGGGTIEAECEYLGEGVNGADGALTGFRRGIDAYPQPGDPVRFATEAELAAIFAPPAMAHIQIGTVFPTADVRAPILFDQLLGRHFGVVGSSGAGKSTTVALMLDRIVSQAASGHVVIFDPHGEYAHAFGDRAQVWDVANLTLPYWAMNLEEHCEVFVAAEGDEGTIDANIMAKVLLRARMRNIHAADPGRITADTPISYQYADLTDALEAEAGKLEKIAEASRYTHLRLTIEQFFHDRRYGFIFNADHANASLETLLGDLLRIPNAGKPISIVNLAGVPTEIVNVVVSTLARLILDYAIWAPRDRHAPILLLCEEAHRYLPRVPTEATRSVRRQLERIAREGRKYGVCLGMVSQRPSELSDTALSQCGTIMSLRLNNQADQAHLAAALSEGARSIAGAVGALRNRECIVSGEGVPIAMRVMIDELEAAKRPASDDPSFSERWGRDSADAPMLAETIRRWRVER</sequence>
<evidence type="ECO:0000259" key="1">
    <source>
        <dbReference type="Pfam" id="PF01935"/>
    </source>
</evidence>
<keyword evidence="3" id="KW-1185">Reference proteome</keyword>
<dbReference type="Proteomes" id="UP000439522">
    <property type="component" value="Unassembled WGS sequence"/>
</dbReference>
<protein>
    <submittedName>
        <fullName evidence="2">DUF87 domain-containing protein</fullName>
    </submittedName>
</protein>
<dbReference type="AlphaFoldDB" id="A0A6I4TCF6"/>
<accession>A0A6I4TCF6</accession>
<dbReference type="RefSeq" id="WP_160610895.1">
    <property type="nucleotide sequence ID" value="NZ_WTZA01000001.1"/>
</dbReference>
<reference evidence="2 3" key="1">
    <citation type="submission" date="2019-12" db="EMBL/GenBank/DDBJ databases">
        <title>Genomic-based taxomic classification of the family Erythrobacteraceae.</title>
        <authorList>
            <person name="Xu L."/>
        </authorList>
    </citation>
    <scope>NUCLEOTIDE SEQUENCE [LARGE SCALE GENOMIC DNA]</scope>
    <source>
        <strain evidence="2 3">100921-2</strain>
    </source>
</reference>
<dbReference type="SUPFAM" id="SSF52540">
    <property type="entry name" value="P-loop containing nucleoside triphosphate hydrolases"/>
    <property type="match status" value="1"/>
</dbReference>
<dbReference type="OrthoDB" id="9806951at2"/>
<evidence type="ECO:0000313" key="2">
    <source>
        <dbReference type="EMBL" id="MXO75229.1"/>
    </source>
</evidence>
<dbReference type="Pfam" id="PF01935">
    <property type="entry name" value="DUF87"/>
    <property type="match status" value="1"/>
</dbReference>
<feature type="domain" description="Helicase HerA central" evidence="1">
    <location>
        <begin position="130"/>
        <end position="364"/>
    </location>
</feature>
<proteinExistence type="predicted"/>
<dbReference type="Gene3D" id="3.40.50.300">
    <property type="entry name" value="P-loop containing nucleotide triphosphate hydrolases"/>
    <property type="match status" value="2"/>
</dbReference>
<dbReference type="InterPro" id="IPR027417">
    <property type="entry name" value="P-loop_NTPase"/>
</dbReference>
<gene>
    <name evidence="2" type="ORF">GRI40_08370</name>
</gene>